<feature type="domain" description="PTS EIIA type-2" evidence="5">
    <location>
        <begin position="588"/>
        <end position="731"/>
    </location>
</feature>
<dbReference type="InterPro" id="IPR036634">
    <property type="entry name" value="PRD_sf"/>
</dbReference>
<dbReference type="Gene3D" id="3.40.50.2300">
    <property type="match status" value="1"/>
</dbReference>
<dbReference type="InterPro" id="IPR013011">
    <property type="entry name" value="PTS_EIIB_2"/>
</dbReference>
<keyword evidence="3" id="KW-0805">Transcription regulation</keyword>
<dbReference type="Pfam" id="PF00359">
    <property type="entry name" value="PTS_EIIA_2"/>
    <property type="match status" value="1"/>
</dbReference>
<dbReference type="PROSITE" id="PS51099">
    <property type="entry name" value="PTS_EIIB_TYPE_2"/>
    <property type="match status" value="1"/>
</dbReference>
<feature type="domain" description="PRD" evidence="7">
    <location>
        <begin position="316"/>
        <end position="423"/>
    </location>
</feature>
<evidence type="ECO:0000256" key="2">
    <source>
        <dbReference type="ARBA" id="ARBA00022737"/>
    </source>
</evidence>
<dbReference type="InterPro" id="IPR036095">
    <property type="entry name" value="PTS_EIIB-like_sf"/>
</dbReference>
<dbReference type="PANTHER" id="PTHR30185">
    <property type="entry name" value="CRYPTIC BETA-GLUCOSIDE BGL OPERON ANTITERMINATOR"/>
    <property type="match status" value="1"/>
</dbReference>
<reference evidence="8 9" key="1">
    <citation type="journal article" date="2024" name="Int. J. Mol. Sci.">
        <title>Exploration of Alicyclobacillus spp. Genome in Search of Antibiotic Resistance.</title>
        <authorList>
            <person name="Bucka-Kolendo J."/>
            <person name="Kiousi D.E."/>
            <person name="Dekowska A."/>
            <person name="Mikolajczuk-Szczyrba A."/>
            <person name="Karadedos D.M."/>
            <person name="Michael P."/>
            <person name="Galanis A."/>
            <person name="Sokolowska B."/>
        </authorList>
    </citation>
    <scope>NUCLEOTIDE SEQUENCE [LARGE SCALE GENOMIC DNA]</scope>
    <source>
        <strain evidence="8 9">KKP 3000</strain>
    </source>
</reference>
<dbReference type="SUPFAM" id="SSF52794">
    <property type="entry name" value="PTS system IIB component-like"/>
    <property type="match status" value="1"/>
</dbReference>
<dbReference type="RefSeq" id="WP_275475960.1">
    <property type="nucleotide sequence ID" value="NZ_JBDXSU010000051.1"/>
</dbReference>
<gene>
    <name evidence="8" type="ORF">KKP3000_003514</name>
</gene>
<evidence type="ECO:0000259" key="7">
    <source>
        <dbReference type="PROSITE" id="PS51372"/>
    </source>
</evidence>
<dbReference type="InterPro" id="IPR011608">
    <property type="entry name" value="PRD"/>
</dbReference>
<name>A0ABV5ALS1_9BACL</name>
<evidence type="ECO:0000259" key="5">
    <source>
        <dbReference type="PROSITE" id="PS51094"/>
    </source>
</evidence>
<dbReference type="InterPro" id="IPR002178">
    <property type="entry name" value="PTS_EIIA_type-2_dom"/>
</dbReference>
<keyword evidence="1" id="KW-0808">Transferase</keyword>
<keyword evidence="9" id="KW-1185">Reference proteome</keyword>
<protein>
    <submittedName>
        <fullName evidence="8">BglG family transcription antiterminator</fullName>
    </submittedName>
</protein>
<dbReference type="InterPro" id="IPR016152">
    <property type="entry name" value="PTrfase/Anion_transptr"/>
</dbReference>
<dbReference type="EMBL" id="JBDXSU010000051">
    <property type="protein sequence ID" value="MFB5193222.1"/>
    <property type="molecule type" value="Genomic_DNA"/>
</dbReference>
<dbReference type="Gene3D" id="1.10.10.10">
    <property type="entry name" value="Winged helix-like DNA-binding domain superfamily/Winged helix DNA-binding domain"/>
    <property type="match status" value="1"/>
</dbReference>
<dbReference type="SUPFAM" id="SSF63520">
    <property type="entry name" value="PTS-regulatory domain, PRD"/>
    <property type="match status" value="2"/>
</dbReference>
<organism evidence="8 9">
    <name type="scientific">Alicyclobacillus fastidiosus</name>
    <dbReference type="NCBI Taxonomy" id="392011"/>
    <lineage>
        <taxon>Bacteria</taxon>
        <taxon>Bacillati</taxon>
        <taxon>Bacillota</taxon>
        <taxon>Bacilli</taxon>
        <taxon>Bacillales</taxon>
        <taxon>Alicyclobacillaceae</taxon>
        <taxon>Alicyclobacillus</taxon>
    </lineage>
</organism>
<dbReference type="PANTHER" id="PTHR30185:SF18">
    <property type="entry name" value="TRANSCRIPTIONAL REGULATOR MTLR"/>
    <property type="match status" value="1"/>
</dbReference>
<dbReference type="CDD" id="cd05568">
    <property type="entry name" value="PTS_IIB_bgl_like"/>
    <property type="match status" value="1"/>
</dbReference>
<dbReference type="PROSITE" id="PS51372">
    <property type="entry name" value="PRD_2"/>
    <property type="match status" value="2"/>
</dbReference>
<dbReference type="CDD" id="cd00211">
    <property type="entry name" value="PTS_IIA_fru"/>
    <property type="match status" value="1"/>
</dbReference>
<sequence length="733" mass="81416">MEIKKTSLPALKPRVLEMLKDLLVAREPITTSDLAGKYGLTQRSIRYDLEEISGVCVEYSLDLVHSRAGIWLNGDEPQKTCLRSELSRLHPEDTDPNHRLHRLLAVLLTADQPVVVKQVQDVLGVSPRTVYADMDKAESWLCNLGLQLIRKPHFGAKVQGAELQVRQACFTLITTIGQRSHSSMSSMHPEDLIQSFHEQTDGFLFETLIDASDIEQVMTALATCKDTPTTTQFPWPDLPLYLAMQVKRIRHQKTVLFSKANLKQLQDTNEFHVAANIAQRLYETTHVAFSDEEIAFITLFLLGVYSNRVPVVDMEEQDTFVVDIVSRMLVAVDETLGLVLSTDKDLFQGLVLHVKPMVYRLMHGIAVQNDMLDVIQSDHALAYYAAVVAGRCIESVVGRSPSAAEIGFIALHLGAALERRRVQPIPVGTQSRVLVVCASGIGTGKILRSRIESSFVNLRVVRVVDATSVYHARADEADIIVSTVPLGAVPLPHIVVNPLLPAADRERINHWITTVDSGCEMVPAVQLAKAPVKQVLEHYFVFAKPDVVDQELNRMLSRLNSYLTVRRDVTPVATDSPTDRKKVYRMYDLLTEETVRVQCHANAREEVVESAGRLLVHSGAVQPKYIDAMKCSLNTNGPYMVIVPGVAILHARPEDGVNRVCMSLVTLGKGVRFGHKDNDPVDVAIAFGAVDRHRHVEALADLMRLLSDEGSMLAIRHAKRVQDVLDVIAKVLS</sequence>
<dbReference type="InterPro" id="IPR050661">
    <property type="entry name" value="BglG_antiterminators"/>
</dbReference>
<dbReference type="InterPro" id="IPR036388">
    <property type="entry name" value="WH-like_DNA-bd_sf"/>
</dbReference>
<evidence type="ECO:0000313" key="9">
    <source>
        <dbReference type="Proteomes" id="UP001579974"/>
    </source>
</evidence>
<evidence type="ECO:0000259" key="6">
    <source>
        <dbReference type="PROSITE" id="PS51099"/>
    </source>
</evidence>
<keyword evidence="2" id="KW-0677">Repeat</keyword>
<dbReference type="Gene3D" id="3.40.930.10">
    <property type="entry name" value="Mannitol-specific EII, Chain A"/>
    <property type="match status" value="1"/>
</dbReference>
<dbReference type="Proteomes" id="UP001579974">
    <property type="component" value="Unassembled WGS sequence"/>
</dbReference>
<dbReference type="Pfam" id="PF00874">
    <property type="entry name" value="PRD"/>
    <property type="match status" value="2"/>
</dbReference>
<evidence type="ECO:0000256" key="1">
    <source>
        <dbReference type="ARBA" id="ARBA00022679"/>
    </source>
</evidence>
<feature type="domain" description="PTS EIIB type-2" evidence="6">
    <location>
        <begin position="431"/>
        <end position="520"/>
    </location>
</feature>
<evidence type="ECO:0000256" key="4">
    <source>
        <dbReference type="ARBA" id="ARBA00023163"/>
    </source>
</evidence>
<accession>A0ABV5ALS1</accession>
<proteinExistence type="predicted"/>
<dbReference type="Gene3D" id="1.10.1790.10">
    <property type="entry name" value="PRD domain"/>
    <property type="match status" value="2"/>
</dbReference>
<feature type="domain" description="PRD" evidence="7">
    <location>
        <begin position="205"/>
        <end position="311"/>
    </location>
</feature>
<evidence type="ECO:0000313" key="8">
    <source>
        <dbReference type="EMBL" id="MFB5193222.1"/>
    </source>
</evidence>
<evidence type="ECO:0000256" key="3">
    <source>
        <dbReference type="ARBA" id="ARBA00023015"/>
    </source>
</evidence>
<comment type="caution">
    <text evidence="8">The sequence shown here is derived from an EMBL/GenBank/DDBJ whole genome shotgun (WGS) entry which is preliminary data.</text>
</comment>
<keyword evidence="4" id="KW-0804">Transcription</keyword>
<dbReference type="SUPFAM" id="SSF55804">
    <property type="entry name" value="Phoshotransferase/anion transport protein"/>
    <property type="match status" value="1"/>
</dbReference>
<dbReference type="PROSITE" id="PS51094">
    <property type="entry name" value="PTS_EIIA_TYPE_2"/>
    <property type="match status" value="1"/>
</dbReference>